<evidence type="ECO:0000313" key="1">
    <source>
        <dbReference type="EMBL" id="ACK69735.1"/>
    </source>
</evidence>
<proteinExistence type="predicted"/>
<name>B7K7G7_GLOC7</name>
<dbReference type="Proteomes" id="UP000002384">
    <property type="component" value="Chromosome"/>
</dbReference>
<dbReference type="RefSeq" id="WP_012598681.1">
    <property type="nucleotide sequence ID" value="NC_011729.1"/>
</dbReference>
<dbReference type="SUPFAM" id="SSF48452">
    <property type="entry name" value="TPR-like"/>
    <property type="match status" value="1"/>
</dbReference>
<protein>
    <submittedName>
        <fullName evidence="1">TPR repeat-containing protein</fullName>
    </submittedName>
</protein>
<dbReference type="EMBL" id="CP001291">
    <property type="protein sequence ID" value="ACK69735.1"/>
    <property type="molecule type" value="Genomic_DNA"/>
</dbReference>
<accession>B7K7G7</accession>
<organism evidence="1 2">
    <name type="scientific">Gloeothece citriformis (strain PCC 7424)</name>
    <name type="common">Cyanothece sp. (strain PCC 7424)</name>
    <dbReference type="NCBI Taxonomy" id="65393"/>
    <lineage>
        <taxon>Bacteria</taxon>
        <taxon>Bacillati</taxon>
        <taxon>Cyanobacteriota</taxon>
        <taxon>Cyanophyceae</taxon>
        <taxon>Oscillatoriophycideae</taxon>
        <taxon>Chroococcales</taxon>
        <taxon>Aphanothecaceae</taxon>
        <taxon>Gloeothece</taxon>
        <taxon>Gloeothece citriformis</taxon>
    </lineage>
</organism>
<sequence length="141" mass="15883">MNESVASLFESSLERYKAGEEADKLIPVFKDICDRAPKNPTALACLAWLYLLEDKPKSALKAAQKSVKLDNRSPQARVNLVLAMLETGEAGVRPHIDMVKQMMTLSAEIRQDIEENIEDGLTRKPDWDNLKRVKSWLIADS</sequence>
<dbReference type="STRING" id="65393.PCC7424_1288"/>
<dbReference type="InterPro" id="IPR011990">
    <property type="entry name" value="TPR-like_helical_dom_sf"/>
</dbReference>
<keyword evidence="2" id="KW-1185">Reference proteome</keyword>
<dbReference type="KEGG" id="cyc:PCC7424_1288"/>
<evidence type="ECO:0000313" key="2">
    <source>
        <dbReference type="Proteomes" id="UP000002384"/>
    </source>
</evidence>
<dbReference type="eggNOG" id="COG4783">
    <property type="taxonomic scope" value="Bacteria"/>
</dbReference>
<dbReference type="AlphaFoldDB" id="B7K7G7"/>
<dbReference type="HOGENOM" id="CLU_1814111_0_0_3"/>
<dbReference type="OrthoDB" id="423802at2"/>
<gene>
    <name evidence="1" type="ordered locus">PCC7424_1288</name>
</gene>
<reference evidence="2" key="1">
    <citation type="journal article" date="2011" name="MBio">
        <title>Novel metabolic attributes of the genus Cyanothece, comprising a group of unicellular nitrogen-fixing Cyanobacteria.</title>
        <authorList>
            <person name="Bandyopadhyay A."/>
            <person name="Elvitigala T."/>
            <person name="Welsh E."/>
            <person name="Stockel J."/>
            <person name="Liberton M."/>
            <person name="Min H."/>
            <person name="Sherman L.A."/>
            <person name="Pakrasi H.B."/>
        </authorList>
    </citation>
    <scope>NUCLEOTIDE SEQUENCE [LARGE SCALE GENOMIC DNA]</scope>
    <source>
        <strain evidence="2">PCC 7424</strain>
    </source>
</reference>
<dbReference type="Gene3D" id="1.25.40.10">
    <property type="entry name" value="Tetratricopeptide repeat domain"/>
    <property type="match status" value="1"/>
</dbReference>